<name>A0AAV3ZFQ2_9GAST</name>
<feature type="compositionally biased region" description="Acidic residues" evidence="1">
    <location>
        <begin position="1"/>
        <end position="19"/>
    </location>
</feature>
<sequence length="111" mass="11643">MPPLIDDDDGGNDDNDDDSGGGGGGGDDDDDDGDIDEDNRTTSVMITMVLGISDVRKTTNFVTNPLSEEEKSKSTGNGSELASPLTILREPRSAAVVRLKATTRAVEKNGM</sequence>
<dbReference type="AlphaFoldDB" id="A0AAV3ZFQ2"/>
<dbReference type="EMBL" id="BLXT01002413">
    <property type="protein sequence ID" value="GFN94141.1"/>
    <property type="molecule type" value="Genomic_DNA"/>
</dbReference>
<feature type="region of interest" description="Disordered" evidence="1">
    <location>
        <begin position="1"/>
        <end position="41"/>
    </location>
</feature>
<keyword evidence="3" id="KW-1185">Reference proteome</keyword>
<dbReference type="Proteomes" id="UP000735302">
    <property type="component" value="Unassembled WGS sequence"/>
</dbReference>
<protein>
    <submittedName>
        <fullName evidence="2">Uncharacterized protein</fullName>
    </submittedName>
</protein>
<proteinExistence type="predicted"/>
<feature type="compositionally biased region" description="Acidic residues" evidence="1">
    <location>
        <begin position="26"/>
        <end position="37"/>
    </location>
</feature>
<evidence type="ECO:0000256" key="1">
    <source>
        <dbReference type="SAM" id="MobiDB-lite"/>
    </source>
</evidence>
<evidence type="ECO:0000313" key="2">
    <source>
        <dbReference type="EMBL" id="GFN94141.1"/>
    </source>
</evidence>
<accession>A0AAV3ZFQ2</accession>
<organism evidence="2 3">
    <name type="scientific">Plakobranchus ocellatus</name>
    <dbReference type="NCBI Taxonomy" id="259542"/>
    <lineage>
        <taxon>Eukaryota</taxon>
        <taxon>Metazoa</taxon>
        <taxon>Spiralia</taxon>
        <taxon>Lophotrochozoa</taxon>
        <taxon>Mollusca</taxon>
        <taxon>Gastropoda</taxon>
        <taxon>Heterobranchia</taxon>
        <taxon>Euthyneura</taxon>
        <taxon>Panpulmonata</taxon>
        <taxon>Sacoglossa</taxon>
        <taxon>Placobranchoidea</taxon>
        <taxon>Plakobranchidae</taxon>
        <taxon>Plakobranchus</taxon>
    </lineage>
</organism>
<evidence type="ECO:0000313" key="3">
    <source>
        <dbReference type="Proteomes" id="UP000735302"/>
    </source>
</evidence>
<gene>
    <name evidence="2" type="ORF">PoB_002064700</name>
</gene>
<feature type="region of interest" description="Disordered" evidence="1">
    <location>
        <begin position="63"/>
        <end position="86"/>
    </location>
</feature>
<reference evidence="2 3" key="1">
    <citation type="journal article" date="2021" name="Elife">
        <title>Chloroplast acquisition without the gene transfer in kleptoplastic sea slugs, Plakobranchus ocellatus.</title>
        <authorList>
            <person name="Maeda T."/>
            <person name="Takahashi S."/>
            <person name="Yoshida T."/>
            <person name="Shimamura S."/>
            <person name="Takaki Y."/>
            <person name="Nagai Y."/>
            <person name="Toyoda A."/>
            <person name="Suzuki Y."/>
            <person name="Arimoto A."/>
            <person name="Ishii H."/>
            <person name="Satoh N."/>
            <person name="Nishiyama T."/>
            <person name="Hasebe M."/>
            <person name="Maruyama T."/>
            <person name="Minagawa J."/>
            <person name="Obokata J."/>
            <person name="Shigenobu S."/>
        </authorList>
    </citation>
    <scope>NUCLEOTIDE SEQUENCE [LARGE SCALE GENOMIC DNA]</scope>
</reference>
<comment type="caution">
    <text evidence="2">The sequence shown here is derived from an EMBL/GenBank/DDBJ whole genome shotgun (WGS) entry which is preliminary data.</text>
</comment>